<reference evidence="1 2" key="1">
    <citation type="submission" date="2024-02" db="EMBL/GenBank/DDBJ databases">
        <title>First draft genome assembly of two strains of Seiridium cardinale.</title>
        <authorList>
            <person name="Emiliani G."/>
            <person name="Scali E."/>
        </authorList>
    </citation>
    <scope>NUCLEOTIDE SEQUENCE [LARGE SCALE GENOMIC DNA]</scope>
    <source>
        <strain evidence="1 2">BM-138-000479</strain>
    </source>
</reference>
<dbReference type="Proteomes" id="UP001465668">
    <property type="component" value="Unassembled WGS sequence"/>
</dbReference>
<keyword evidence="2" id="KW-1185">Reference proteome</keyword>
<proteinExistence type="predicted"/>
<evidence type="ECO:0000313" key="2">
    <source>
        <dbReference type="Proteomes" id="UP001465668"/>
    </source>
</evidence>
<accession>A0ABR2XI30</accession>
<name>A0ABR2XI30_9PEZI</name>
<organism evidence="1 2">
    <name type="scientific">Seiridium cardinale</name>
    <dbReference type="NCBI Taxonomy" id="138064"/>
    <lineage>
        <taxon>Eukaryota</taxon>
        <taxon>Fungi</taxon>
        <taxon>Dikarya</taxon>
        <taxon>Ascomycota</taxon>
        <taxon>Pezizomycotina</taxon>
        <taxon>Sordariomycetes</taxon>
        <taxon>Xylariomycetidae</taxon>
        <taxon>Amphisphaeriales</taxon>
        <taxon>Sporocadaceae</taxon>
        <taxon>Seiridium</taxon>
    </lineage>
</organism>
<gene>
    <name evidence="1" type="ORF">SCAR479_09795</name>
</gene>
<dbReference type="EMBL" id="JARVKM010000050">
    <property type="protein sequence ID" value="KAK9773463.1"/>
    <property type="molecule type" value="Genomic_DNA"/>
</dbReference>
<sequence length="150" mass="16284">MLGTGRYVLSPHRPAATVDGCLDEPEVYLAEVINLVIDGHNKVRQGAIARVTPISLLLDNGAELPACEIVFATGHRIMLETTKNIAGAEFAGLPHEVWGADAGEELRSIWRRSGHPASQFAGGIVAPWRYYPRLPALQIKAIEEGIVDCF</sequence>
<evidence type="ECO:0000313" key="1">
    <source>
        <dbReference type="EMBL" id="KAK9773463.1"/>
    </source>
</evidence>
<protein>
    <submittedName>
        <fullName evidence="1">FAD/NAD(P)-binding domain-containing protein</fullName>
    </submittedName>
</protein>
<comment type="caution">
    <text evidence="1">The sequence shown here is derived from an EMBL/GenBank/DDBJ whole genome shotgun (WGS) entry which is preliminary data.</text>
</comment>